<evidence type="ECO:0000256" key="8">
    <source>
        <dbReference type="HAMAP-Rule" id="MF_01016"/>
    </source>
</evidence>
<evidence type="ECO:0000256" key="7">
    <source>
        <dbReference type="ARBA" id="ARBA00023136"/>
    </source>
</evidence>
<comment type="similarity">
    <text evidence="8">Belongs to the AAE transporter (TC 2.A.81) family. YidE subfamily.</text>
</comment>
<feature type="domain" description="RCK C-terminal" evidence="9">
    <location>
        <begin position="279"/>
        <end position="361"/>
    </location>
</feature>
<keyword evidence="2 8" id="KW-0813">Transport</keyword>
<feature type="transmembrane region" description="Helical" evidence="8">
    <location>
        <begin position="158"/>
        <end position="177"/>
    </location>
</feature>
<evidence type="ECO:0000256" key="3">
    <source>
        <dbReference type="ARBA" id="ARBA00022475"/>
    </source>
</evidence>
<feature type="transmembrane region" description="Helical" evidence="8">
    <location>
        <begin position="95"/>
        <end position="115"/>
    </location>
</feature>
<dbReference type="HAMAP" id="MF_01016">
    <property type="entry name" value="YidE"/>
    <property type="match status" value="1"/>
</dbReference>
<dbReference type="Gene3D" id="3.30.70.1450">
    <property type="entry name" value="Regulator of K+ conductance, C-terminal domain"/>
    <property type="match status" value="2"/>
</dbReference>
<feature type="transmembrane region" description="Helical" evidence="8">
    <location>
        <begin position="371"/>
        <end position="391"/>
    </location>
</feature>
<dbReference type="NCBIfam" id="TIGR01625">
    <property type="entry name" value="YidE_YbjL_dupl"/>
    <property type="match status" value="2"/>
</dbReference>
<feature type="transmembrane region" description="Helical" evidence="8">
    <location>
        <begin position="437"/>
        <end position="454"/>
    </location>
</feature>
<feature type="transmembrane region" description="Helical" evidence="8">
    <location>
        <begin position="65"/>
        <end position="83"/>
    </location>
</feature>
<accession>A0A0A3A0E1</accession>
<dbReference type="NCBIfam" id="NF003007">
    <property type="entry name" value="PRK03818.1"/>
    <property type="match status" value="1"/>
</dbReference>
<dbReference type="PANTHER" id="PTHR30445">
    <property type="entry name" value="K(+)_H(+) ANTIPORTER SUBUNIT KHTT"/>
    <property type="match status" value="1"/>
</dbReference>
<gene>
    <name evidence="10" type="ORF">IO48_02980</name>
</gene>
<dbReference type="GO" id="GO:0006813">
    <property type="term" value="P:potassium ion transport"/>
    <property type="evidence" value="ECO:0007669"/>
    <property type="project" value="InterPro"/>
</dbReference>
<feature type="transmembrane region" description="Helical" evidence="8">
    <location>
        <begin position="466"/>
        <end position="484"/>
    </location>
</feature>
<dbReference type="InterPro" id="IPR050144">
    <property type="entry name" value="AAE_transporter"/>
</dbReference>
<dbReference type="SUPFAM" id="SSF116726">
    <property type="entry name" value="TrkA C-terminal domain-like"/>
    <property type="match status" value="2"/>
</dbReference>
<evidence type="ECO:0000256" key="6">
    <source>
        <dbReference type="ARBA" id="ARBA00022989"/>
    </source>
</evidence>
<keyword evidence="3 8" id="KW-1003">Cell membrane</keyword>
<evidence type="ECO:0000256" key="5">
    <source>
        <dbReference type="ARBA" id="ARBA00022737"/>
    </source>
</evidence>
<dbReference type="GO" id="GO:0005886">
    <property type="term" value="C:plasma membrane"/>
    <property type="evidence" value="ECO:0007669"/>
    <property type="project" value="UniProtKB-SubCell"/>
</dbReference>
<comment type="caution">
    <text evidence="10">The sequence shown here is derived from an EMBL/GenBank/DDBJ whole genome shotgun (WGS) entry which is preliminary data.</text>
</comment>
<proteinExistence type="inferred from homology"/>
<dbReference type="InterPro" id="IPR036721">
    <property type="entry name" value="RCK_C_sf"/>
</dbReference>
<keyword evidence="7 8" id="KW-0472">Membrane</keyword>
<evidence type="ECO:0000259" key="9">
    <source>
        <dbReference type="PROSITE" id="PS51202"/>
    </source>
</evidence>
<name>A0A0A3A0E1_9PAST</name>
<evidence type="ECO:0000256" key="1">
    <source>
        <dbReference type="ARBA" id="ARBA00004651"/>
    </source>
</evidence>
<dbReference type="InterPro" id="IPR023018">
    <property type="entry name" value="Transpt_YidE_put"/>
</dbReference>
<dbReference type="RefSeq" id="WP_039162863.1">
    <property type="nucleotide sequence ID" value="NZ_JPJQ01000016.1"/>
</dbReference>
<evidence type="ECO:0000313" key="10">
    <source>
        <dbReference type="EMBL" id="KGQ62746.1"/>
    </source>
</evidence>
<feature type="transmembrane region" description="Helical" evidence="8">
    <location>
        <begin position="530"/>
        <end position="552"/>
    </location>
</feature>
<protein>
    <recommendedName>
        <fullName evidence="8">Putative transport protein IO48_02980</fullName>
    </recommendedName>
</protein>
<evidence type="ECO:0000256" key="4">
    <source>
        <dbReference type="ARBA" id="ARBA00022692"/>
    </source>
</evidence>
<dbReference type="PROSITE" id="PS51202">
    <property type="entry name" value="RCK_C"/>
    <property type="match status" value="2"/>
</dbReference>
<feature type="transmembrane region" description="Helical" evidence="8">
    <location>
        <begin position="491"/>
        <end position="510"/>
    </location>
</feature>
<evidence type="ECO:0000313" key="11">
    <source>
        <dbReference type="Proteomes" id="UP000030554"/>
    </source>
</evidence>
<dbReference type="AlphaFoldDB" id="A0A0A3A0E1"/>
<reference evidence="10 11" key="1">
    <citation type="submission" date="2014-07" db="EMBL/GenBank/DDBJ databases">
        <title>Chaperone-usher fimbriae in a diverse selection of Gallibacterium genomes.</title>
        <authorList>
            <person name="Kudirkiene E."/>
            <person name="Bager R.J."/>
            <person name="Johnson T.J."/>
            <person name="Bojesen A.M."/>
        </authorList>
    </citation>
    <scope>NUCLEOTIDE SEQUENCE [LARGE SCALE GENOMIC DNA]</scope>
    <source>
        <strain evidence="10 11">4895</strain>
    </source>
</reference>
<feature type="transmembrane region" description="Helical" evidence="8">
    <location>
        <begin position="6"/>
        <end position="22"/>
    </location>
</feature>
<dbReference type="EMBL" id="JPJQ01000016">
    <property type="protein sequence ID" value="KGQ62746.1"/>
    <property type="molecule type" value="Genomic_DNA"/>
</dbReference>
<dbReference type="InterPro" id="IPR006037">
    <property type="entry name" value="RCK_C"/>
</dbReference>
<evidence type="ECO:0000256" key="2">
    <source>
        <dbReference type="ARBA" id="ARBA00022448"/>
    </source>
</evidence>
<comment type="subcellular location">
    <subcellularLocation>
        <location evidence="1 8">Cell membrane</location>
        <topology evidence="1 8">Multi-pass membrane protein</topology>
    </subcellularLocation>
</comment>
<feature type="domain" description="RCK C-terminal" evidence="9">
    <location>
        <begin position="190"/>
        <end position="275"/>
    </location>
</feature>
<dbReference type="PANTHER" id="PTHR30445:SF3">
    <property type="entry name" value="TRANSPORT PROTEIN YIDE-RELATED"/>
    <property type="match status" value="1"/>
</dbReference>
<feature type="transmembrane region" description="Helical" evidence="8">
    <location>
        <begin position="29"/>
        <end position="53"/>
    </location>
</feature>
<organism evidence="10 11">
    <name type="scientific">Gallibacterium anatis 4895</name>
    <dbReference type="NCBI Taxonomy" id="1396510"/>
    <lineage>
        <taxon>Bacteria</taxon>
        <taxon>Pseudomonadati</taxon>
        <taxon>Pseudomonadota</taxon>
        <taxon>Gammaproteobacteria</taxon>
        <taxon>Pasteurellales</taxon>
        <taxon>Pasteurellaceae</taxon>
        <taxon>Gallibacterium</taxon>
    </lineage>
</organism>
<dbReference type="Pfam" id="PF06826">
    <property type="entry name" value="Asp-Al_Ex"/>
    <property type="match status" value="2"/>
</dbReference>
<keyword evidence="4 8" id="KW-0812">Transmembrane</keyword>
<sequence length="554" mass="59731">MSDIAITISLLSLVAVLGLWIGHWKIRGVGLGIGGVLFGGILVSHFTTQYGIALDAHTMHFVQEFGLILFVYTIGIQVGPGFFSSLRSSGLKLNLFAMMIVFLGALIVIVMYKLFGLELPVILGIFSGAITNTPSLGAGQQILAELGFTNITETMGTAYAMAYPFGICGILLTMWLIRLFFKIKVDQEAAAFEREMNHDKETLSAINVRVTNPNLAGLRMSEIPGLELKDVICSRLKRGDLLLVPKDDTIVNLNDYLHLVGEPAVLHRVQLVVGELAANELLTTRGTDLRTVRVVVTNEQVLGKKIRDLNIHQKYEVVISRLNRAGVELVPSQNTSLQFGDVLNLVGRLDAIEAVTAIIGNAQQKLQQVQMLPVFIGIGLGVLLGSIPVQIPGFPVALKLGLAGGPLVVALILARIGSIGKLYWFMPPSANLALREIGIVLFLSVVGLKSGGNFLESLIDGDGGEWVLYGAVITFIPLFITGIVARIYGKLNYLTICGLLAGSMTDPPALAFANALKEESGAASLSYATVYPLVMFLRIITPQLLAILLLWFSA</sequence>
<dbReference type="Proteomes" id="UP000030554">
    <property type="component" value="Unassembled WGS sequence"/>
</dbReference>
<keyword evidence="5" id="KW-0677">Repeat</keyword>
<dbReference type="GO" id="GO:0008324">
    <property type="term" value="F:monoatomic cation transmembrane transporter activity"/>
    <property type="evidence" value="ECO:0007669"/>
    <property type="project" value="InterPro"/>
</dbReference>
<feature type="transmembrane region" description="Helical" evidence="8">
    <location>
        <begin position="403"/>
        <end position="425"/>
    </location>
</feature>
<keyword evidence="6 8" id="KW-1133">Transmembrane helix</keyword>
<dbReference type="InterPro" id="IPR006512">
    <property type="entry name" value="YidE_YbjL"/>
</dbReference>
<dbReference type="Pfam" id="PF02080">
    <property type="entry name" value="TrkA_C"/>
    <property type="match status" value="1"/>
</dbReference>